<accession>A0AAE0U1P1</accession>
<dbReference type="AlphaFoldDB" id="A0AAE0U1P1"/>
<feature type="compositionally biased region" description="Basic residues" evidence="6">
    <location>
        <begin position="186"/>
        <end position="195"/>
    </location>
</feature>
<dbReference type="Pfam" id="PF06413">
    <property type="entry name" value="Neugrin"/>
    <property type="match status" value="1"/>
</dbReference>
<name>A0AAE0U1P1_9PEZI</name>
<dbReference type="PANTHER" id="PTHR13475">
    <property type="entry name" value="NEUGRIN"/>
    <property type="match status" value="1"/>
</dbReference>
<evidence type="ECO:0000313" key="7">
    <source>
        <dbReference type="EMBL" id="KAK3387622.1"/>
    </source>
</evidence>
<evidence type="ECO:0000256" key="4">
    <source>
        <dbReference type="ARBA" id="ARBA00013566"/>
    </source>
</evidence>
<evidence type="ECO:0000313" key="8">
    <source>
        <dbReference type="Proteomes" id="UP001285441"/>
    </source>
</evidence>
<comment type="function">
    <text evidence="1">Required for respiratory activity and maintenance and expression of the mitochondrial genome.</text>
</comment>
<dbReference type="EMBL" id="JAULSW010000003">
    <property type="protein sequence ID" value="KAK3387622.1"/>
    <property type="molecule type" value="Genomic_DNA"/>
</dbReference>
<dbReference type="GO" id="GO:0005739">
    <property type="term" value="C:mitochondrion"/>
    <property type="evidence" value="ECO:0007669"/>
    <property type="project" value="UniProtKB-SubCell"/>
</dbReference>
<comment type="similarity">
    <text evidence="3">Belongs to the RRG9 family.</text>
</comment>
<evidence type="ECO:0000256" key="5">
    <source>
        <dbReference type="ARBA" id="ARBA00022946"/>
    </source>
</evidence>
<evidence type="ECO:0000256" key="2">
    <source>
        <dbReference type="ARBA" id="ARBA00004173"/>
    </source>
</evidence>
<keyword evidence="8" id="KW-1185">Reference proteome</keyword>
<sequence length="377" mass="42360">MNCSCRTAALKVFVRSIAHIHVPSAAAAARALPRAQPFPGCLPVVPNLTGAAGSLPLVASRGIHTTTTRNGELETALAGGRHVEPKHGNTPSNSSAWKDSAGGEVASRSKRPADKNPSPRSSGARRTKPQYRPSRAPQAGGRDSQTGGRRPDNKREVAPKETGGLEYKGLEALSKPPPDWREAQAGRRKQRRAPFKYKEDAFLRAEEVIKESKEEKEDDDEPPTKTNWRAQKEALKKKFPEGWNPRKKLSPDALAGIRALHAQFPEVYSTEVLAKNFEMSPEAIRRILRSKWTPSSEEEIDRQERWFNRGKKVWARWAELGKKPPRKWRAEGIVRDPIWNEKGWPKPKKVHPVEAEEEPTTEEKKRMRAQQKLSENM</sequence>
<proteinExistence type="inferred from homology"/>
<feature type="compositionally biased region" description="Basic and acidic residues" evidence="6">
    <location>
        <begin position="196"/>
        <end position="215"/>
    </location>
</feature>
<reference evidence="7" key="1">
    <citation type="journal article" date="2023" name="Mol. Phylogenet. Evol.">
        <title>Genome-scale phylogeny and comparative genomics of the fungal order Sordariales.</title>
        <authorList>
            <person name="Hensen N."/>
            <person name="Bonometti L."/>
            <person name="Westerberg I."/>
            <person name="Brannstrom I.O."/>
            <person name="Guillou S."/>
            <person name="Cros-Aarteil S."/>
            <person name="Calhoun S."/>
            <person name="Haridas S."/>
            <person name="Kuo A."/>
            <person name="Mondo S."/>
            <person name="Pangilinan J."/>
            <person name="Riley R."/>
            <person name="LaButti K."/>
            <person name="Andreopoulos B."/>
            <person name="Lipzen A."/>
            <person name="Chen C."/>
            <person name="Yan M."/>
            <person name="Daum C."/>
            <person name="Ng V."/>
            <person name="Clum A."/>
            <person name="Steindorff A."/>
            <person name="Ohm R.A."/>
            <person name="Martin F."/>
            <person name="Silar P."/>
            <person name="Natvig D.O."/>
            <person name="Lalanne C."/>
            <person name="Gautier V."/>
            <person name="Ament-Velasquez S.L."/>
            <person name="Kruys A."/>
            <person name="Hutchinson M.I."/>
            <person name="Powell A.J."/>
            <person name="Barry K."/>
            <person name="Miller A.N."/>
            <person name="Grigoriev I.V."/>
            <person name="Debuchy R."/>
            <person name="Gladieux P."/>
            <person name="Hiltunen Thoren M."/>
            <person name="Johannesson H."/>
        </authorList>
    </citation>
    <scope>NUCLEOTIDE SEQUENCE</scope>
    <source>
        <strain evidence="7">CBS 232.78</strain>
    </source>
</reference>
<dbReference type="Proteomes" id="UP001285441">
    <property type="component" value="Unassembled WGS sequence"/>
</dbReference>
<protein>
    <recommendedName>
        <fullName evidence="4">Required for respiratory growth protein 9, mitochondrial</fullName>
    </recommendedName>
</protein>
<feature type="region of interest" description="Disordered" evidence="6">
    <location>
        <begin position="340"/>
        <end position="377"/>
    </location>
</feature>
<comment type="subcellular location">
    <subcellularLocation>
        <location evidence="2">Mitochondrion</location>
    </subcellularLocation>
</comment>
<dbReference type="GO" id="GO:0005634">
    <property type="term" value="C:nucleus"/>
    <property type="evidence" value="ECO:0007669"/>
    <property type="project" value="TreeGrafter"/>
</dbReference>
<keyword evidence="5" id="KW-0809">Transit peptide</keyword>
<evidence type="ECO:0000256" key="3">
    <source>
        <dbReference type="ARBA" id="ARBA00010895"/>
    </source>
</evidence>
<gene>
    <name evidence="7" type="ORF">B0H63DRAFT_470548</name>
</gene>
<evidence type="ECO:0000256" key="1">
    <source>
        <dbReference type="ARBA" id="ARBA00003548"/>
    </source>
</evidence>
<feature type="region of interest" description="Disordered" evidence="6">
    <location>
        <begin position="79"/>
        <end position="230"/>
    </location>
</feature>
<evidence type="ECO:0000256" key="6">
    <source>
        <dbReference type="SAM" id="MobiDB-lite"/>
    </source>
</evidence>
<reference evidence="7" key="2">
    <citation type="submission" date="2023-06" db="EMBL/GenBank/DDBJ databases">
        <authorList>
            <consortium name="Lawrence Berkeley National Laboratory"/>
            <person name="Haridas S."/>
            <person name="Hensen N."/>
            <person name="Bonometti L."/>
            <person name="Westerberg I."/>
            <person name="Brannstrom I.O."/>
            <person name="Guillou S."/>
            <person name="Cros-Aarteil S."/>
            <person name="Calhoun S."/>
            <person name="Kuo A."/>
            <person name="Mondo S."/>
            <person name="Pangilinan J."/>
            <person name="Riley R."/>
            <person name="LaButti K."/>
            <person name="Andreopoulos B."/>
            <person name="Lipzen A."/>
            <person name="Chen C."/>
            <person name="Yanf M."/>
            <person name="Daum C."/>
            <person name="Ng V."/>
            <person name="Clum A."/>
            <person name="Steindorff A."/>
            <person name="Ohm R."/>
            <person name="Martin F."/>
            <person name="Silar P."/>
            <person name="Natvig D."/>
            <person name="Lalanne C."/>
            <person name="Gautier V."/>
            <person name="Ament-velasquez S.L."/>
            <person name="Kruys A."/>
            <person name="Hutchinson M.I."/>
            <person name="Powell A.J."/>
            <person name="Barry K."/>
            <person name="Miller A.N."/>
            <person name="Grigoriev I.V."/>
            <person name="Debuchy R."/>
            <person name="Gladieux P."/>
            <person name="Thoren M.H."/>
            <person name="Johannesson H."/>
        </authorList>
    </citation>
    <scope>NUCLEOTIDE SEQUENCE</scope>
    <source>
        <strain evidence="7">CBS 232.78</strain>
    </source>
</reference>
<feature type="compositionally biased region" description="Basic and acidic residues" evidence="6">
    <location>
        <begin position="149"/>
        <end position="159"/>
    </location>
</feature>
<dbReference type="InterPro" id="IPR010487">
    <property type="entry name" value="NGRN/Rrg9"/>
</dbReference>
<dbReference type="PANTHER" id="PTHR13475:SF3">
    <property type="entry name" value="NEUGRIN"/>
    <property type="match status" value="1"/>
</dbReference>
<organism evidence="7 8">
    <name type="scientific">Podospora didyma</name>
    <dbReference type="NCBI Taxonomy" id="330526"/>
    <lineage>
        <taxon>Eukaryota</taxon>
        <taxon>Fungi</taxon>
        <taxon>Dikarya</taxon>
        <taxon>Ascomycota</taxon>
        <taxon>Pezizomycotina</taxon>
        <taxon>Sordariomycetes</taxon>
        <taxon>Sordariomycetidae</taxon>
        <taxon>Sordariales</taxon>
        <taxon>Podosporaceae</taxon>
        <taxon>Podospora</taxon>
    </lineage>
</organism>
<comment type="caution">
    <text evidence="7">The sequence shown here is derived from an EMBL/GenBank/DDBJ whole genome shotgun (WGS) entry which is preliminary data.</text>
</comment>
<feature type="non-terminal residue" evidence="7">
    <location>
        <position position="377"/>
    </location>
</feature>